<dbReference type="Proteomes" id="UP000252519">
    <property type="component" value="Unassembled WGS sequence"/>
</dbReference>
<proteinExistence type="predicted"/>
<reference evidence="4 5" key="1">
    <citation type="submission" date="2014-10" db="EMBL/GenBank/DDBJ databases">
        <title>Draft genome of the hookworm Ancylostoma caninum.</title>
        <authorList>
            <person name="Mitreva M."/>
        </authorList>
    </citation>
    <scope>NUCLEOTIDE SEQUENCE [LARGE SCALE GENOMIC DNA]</scope>
    <source>
        <strain evidence="4 5">Baltimore</strain>
    </source>
</reference>
<name>A0A368FF90_ANCCA</name>
<evidence type="ECO:0000256" key="2">
    <source>
        <dbReference type="ARBA" id="ARBA00022786"/>
    </source>
</evidence>
<dbReference type="AlphaFoldDB" id="A0A368FF90"/>
<dbReference type="GO" id="GO:0010265">
    <property type="term" value="P:SCF complex assembly"/>
    <property type="evidence" value="ECO:0007669"/>
    <property type="project" value="InterPro"/>
</dbReference>
<gene>
    <name evidence="4" type="ORF">ANCCAN_23995</name>
</gene>
<keyword evidence="5" id="KW-1185">Reference proteome</keyword>
<keyword evidence="1" id="KW-0677">Repeat</keyword>
<feature type="region of interest" description="Disordered" evidence="3">
    <location>
        <begin position="259"/>
        <end position="291"/>
    </location>
</feature>
<evidence type="ECO:0000256" key="3">
    <source>
        <dbReference type="SAM" id="MobiDB-lite"/>
    </source>
</evidence>
<evidence type="ECO:0008006" key="6">
    <source>
        <dbReference type="Google" id="ProtNLM"/>
    </source>
</evidence>
<keyword evidence="2" id="KW-0833">Ubl conjugation pathway</keyword>
<dbReference type="Pfam" id="PF25782">
    <property type="entry name" value="TPR_CAND1"/>
    <property type="match status" value="1"/>
</dbReference>
<dbReference type="PANTHER" id="PTHR12696">
    <property type="entry name" value="TIP120"/>
    <property type="match status" value="1"/>
</dbReference>
<evidence type="ECO:0000256" key="1">
    <source>
        <dbReference type="ARBA" id="ARBA00022737"/>
    </source>
</evidence>
<evidence type="ECO:0000313" key="4">
    <source>
        <dbReference type="EMBL" id="RCN30238.1"/>
    </source>
</evidence>
<dbReference type="InterPro" id="IPR011989">
    <property type="entry name" value="ARM-like"/>
</dbReference>
<sequence>MLIRLLDDNNGEVQNLAVKCLGTVTQRVKEAQAETLVDALCSMMVAGSDSLRDVSSIALKTVVGHLPVGNTVFVTNLMKRLVPKLNAALEQTKPNDSVRLEVVDIIGDVLSRFGSLITSVHKDTQKVLLEQLLLERPALKKKSTIALGAMMSVCSHELFKDTMDVFVARLGDAKGSHSIRTYVVALTCVAKTSGSRFSDYISRVAPKILDQVETADDDELKEALLQALETFTYRCPREMAAYQDRVLKIVTADLTYDPNYSYSDDEDESSMEVGEGDTDEDDAEDYSDDDDMSWKVRRASAKTIEAMIVSRRDQLPLSVQTLGPLLISRLREREENVRIDIYNAYIAILSQARLVVPNALAAVHKDDDAEEPIKIGTTMFSPSALSGEQQQLLEAIAEQSEPLLKAVMKQLRLKSPRTRSLSFELLANFVRTLPGSLASFLPGLLPGLSSAVLDRASGAPMKIDALSLLSRIIKSHDHSVFAPHLPSIVELTVGAIRDNFYKVSAEGLGVASQLVPVIRDCGAGKLVPTLYDAIFEKLKINDIDQEVKERAIYAAGLFVATFADDMPSMVSTTLELMVERLRNEMTRLYAVRALIMIVESRTPLVDLSAIAPVLLPIMTDFLRKNSRALRIGTLHLLEALLSRDDLPALDSDDLSQAIAELPALIKETDLQISQLSLKCITGAFHSVLCVFVVKLLNLHCFSWSPGPPS</sequence>
<feature type="compositionally biased region" description="Acidic residues" evidence="3">
    <location>
        <begin position="263"/>
        <end position="291"/>
    </location>
</feature>
<organism evidence="4 5">
    <name type="scientific">Ancylostoma caninum</name>
    <name type="common">Dog hookworm</name>
    <dbReference type="NCBI Taxonomy" id="29170"/>
    <lineage>
        <taxon>Eukaryota</taxon>
        <taxon>Metazoa</taxon>
        <taxon>Ecdysozoa</taxon>
        <taxon>Nematoda</taxon>
        <taxon>Chromadorea</taxon>
        <taxon>Rhabditida</taxon>
        <taxon>Rhabditina</taxon>
        <taxon>Rhabditomorpha</taxon>
        <taxon>Strongyloidea</taxon>
        <taxon>Ancylostomatidae</taxon>
        <taxon>Ancylostomatinae</taxon>
        <taxon>Ancylostoma</taxon>
    </lineage>
</organism>
<dbReference type="EMBL" id="JOJR01001619">
    <property type="protein sequence ID" value="RCN30238.1"/>
    <property type="molecule type" value="Genomic_DNA"/>
</dbReference>
<dbReference type="SUPFAM" id="SSF48371">
    <property type="entry name" value="ARM repeat"/>
    <property type="match status" value="1"/>
</dbReference>
<dbReference type="InterPro" id="IPR039852">
    <property type="entry name" value="CAND1/CAND2"/>
</dbReference>
<evidence type="ECO:0000313" key="5">
    <source>
        <dbReference type="Proteomes" id="UP000252519"/>
    </source>
</evidence>
<comment type="caution">
    <text evidence="4">The sequence shown here is derived from an EMBL/GenBank/DDBJ whole genome shotgun (WGS) entry which is preliminary data.</text>
</comment>
<dbReference type="STRING" id="29170.A0A368FF90"/>
<dbReference type="OrthoDB" id="6260732at2759"/>
<protein>
    <recommendedName>
        <fullName evidence="6">HEAT repeat protein</fullName>
    </recommendedName>
</protein>
<dbReference type="Gene3D" id="1.25.10.10">
    <property type="entry name" value="Leucine-rich Repeat Variant"/>
    <property type="match status" value="1"/>
</dbReference>
<accession>A0A368FF90</accession>
<dbReference type="InterPro" id="IPR016024">
    <property type="entry name" value="ARM-type_fold"/>
</dbReference>